<comment type="function">
    <text evidence="1 2">PPIases accelerate the folding of proteins. It catalyzes the cis-trans isomerization of proline imidic peptide bonds in oligopeptides.</text>
</comment>
<protein>
    <recommendedName>
        <fullName evidence="2">Peptidyl-prolyl cis-trans isomerase</fullName>
        <shortName evidence="2">PPIase</shortName>
        <ecNumber evidence="2">5.2.1.8</ecNumber>
    </recommendedName>
</protein>
<dbReference type="Proteomes" id="UP001597053">
    <property type="component" value="Unassembled WGS sequence"/>
</dbReference>
<dbReference type="GO" id="GO:0003755">
    <property type="term" value="F:peptidyl-prolyl cis-trans isomerase activity"/>
    <property type="evidence" value="ECO:0007669"/>
    <property type="project" value="UniProtKB-EC"/>
</dbReference>
<dbReference type="Gene3D" id="2.40.100.10">
    <property type="entry name" value="Cyclophilin-like"/>
    <property type="match status" value="1"/>
</dbReference>
<dbReference type="InterPro" id="IPR044666">
    <property type="entry name" value="Cyclophilin_A-like"/>
</dbReference>
<dbReference type="SUPFAM" id="SSF50891">
    <property type="entry name" value="Cyclophilin-like"/>
    <property type="match status" value="1"/>
</dbReference>
<dbReference type="EMBL" id="JBHTHM010002857">
    <property type="protein sequence ID" value="MFD0788523.1"/>
    <property type="molecule type" value="Genomic_DNA"/>
</dbReference>
<gene>
    <name evidence="5" type="ORF">ACFQZ8_31800</name>
</gene>
<proteinExistence type="inferred from homology"/>
<evidence type="ECO:0000256" key="3">
    <source>
        <dbReference type="SAM" id="MobiDB-lite"/>
    </source>
</evidence>
<reference evidence="6" key="1">
    <citation type="journal article" date="2019" name="Int. J. Syst. Evol. Microbiol.">
        <title>The Global Catalogue of Microorganisms (GCM) 10K type strain sequencing project: providing services to taxonomists for standard genome sequencing and annotation.</title>
        <authorList>
            <consortium name="The Broad Institute Genomics Platform"/>
            <consortium name="The Broad Institute Genome Sequencing Center for Infectious Disease"/>
            <person name="Wu L."/>
            <person name="Ma J."/>
        </authorList>
    </citation>
    <scope>NUCLEOTIDE SEQUENCE [LARGE SCALE GENOMIC DNA]</scope>
    <source>
        <strain evidence="6">JCM 32148</strain>
    </source>
</reference>
<feature type="non-terminal residue" evidence="5">
    <location>
        <position position="1"/>
    </location>
</feature>
<keyword evidence="2" id="KW-0697">Rotamase</keyword>
<comment type="catalytic activity">
    <reaction evidence="2">
        <text>[protein]-peptidylproline (omega=180) = [protein]-peptidylproline (omega=0)</text>
        <dbReference type="Rhea" id="RHEA:16237"/>
        <dbReference type="Rhea" id="RHEA-COMP:10747"/>
        <dbReference type="Rhea" id="RHEA-COMP:10748"/>
        <dbReference type="ChEBI" id="CHEBI:83833"/>
        <dbReference type="ChEBI" id="CHEBI:83834"/>
        <dbReference type="EC" id="5.2.1.8"/>
    </reaction>
</comment>
<feature type="region of interest" description="Disordered" evidence="3">
    <location>
        <begin position="1"/>
        <end position="29"/>
    </location>
</feature>
<dbReference type="Pfam" id="PF00160">
    <property type="entry name" value="Pro_isomerase"/>
    <property type="match status" value="1"/>
</dbReference>
<comment type="caution">
    <text evidence="5">The sequence shown here is derived from an EMBL/GenBank/DDBJ whole genome shotgun (WGS) entry which is preliminary data.</text>
</comment>
<evidence type="ECO:0000256" key="2">
    <source>
        <dbReference type="RuleBase" id="RU363019"/>
    </source>
</evidence>
<feature type="domain" description="PPIase cyclophilin-type" evidence="4">
    <location>
        <begin position="36"/>
        <end position="184"/>
    </location>
</feature>
<dbReference type="InterPro" id="IPR029000">
    <property type="entry name" value="Cyclophilin-like_dom_sf"/>
</dbReference>
<dbReference type="PANTHER" id="PTHR45625:SF3">
    <property type="entry name" value="PEPTIDYL-PROLYL CIS-TRANS ISOMERASE B-RELATED"/>
    <property type="match status" value="1"/>
</dbReference>
<evidence type="ECO:0000256" key="1">
    <source>
        <dbReference type="ARBA" id="ARBA00002388"/>
    </source>
</evidence>
<feature type="compositionally biased region" description="Pro residues" evidence="3">
    <location>
        <begin position="14"/>
        <end position="23"/>
    </location>
</feature>
<name>A0ABW3AC15_9ACTN</name>
<feature type="non-terminal residue" evidence="5">
    <location>
        <position position="184"/>
    </location>
</feature>
<dbReference type="PANTHER" id="PTHR45625">
    <property type="entry name" value="PEPTIDYL-PROLYL CIS-TRANS ISOMERASE-RELATED"/>
    <property type="match status" value="1"/>
</dbReference>
<dbReference type="PROSITE" id="PS50072">
    <property type="entry name" value="CSA_PPIASE_2"/>
    <property type="match status" value="1"/>
</dbReference>
<organism evidence="5 6">
    <name type="scientific">Micromonospora azadirachtae</name>
    <dbReference type="NCBI Taxonomy" id="1970735"/>
    <lineage>
        <taxon>Bacteria</taxon>
        <taxon>Bacillati</taxon>
        <taxon>Actinomycetota</taxon>
        <taxon>Actinomycetes</taxon>
        <taxon>Micromonosporales</taxon>
        <taxon>Micromonosporaceae</taxon>
        <taxon>Micromonospora</taxon>
    </lineage>
</organism>
<evidence type="ECO:0000313" key="6">
    <source>
        <dbReference type="Proteomes" id="UP001597053"/>
    </source>
</evidence>
<keyword evidence="6" id="KW-1185">Reference proteome</keyword>
<dbReference type="InterPro" id="IPR002130">
    <property type="entry name" value="Cyclophilin-type_PPIase_dom"/>
</dbReference>
<keyword evidence="2 5" id="KW-0413">Isomerase</keyword>
<comment type="similarity">
    <text evidence="2">Belongs to the cyclophilin-type PPIase family.</text>
</comment>
<evidence type="ECO:0000313" key="5">
    <source>
        <dbReference type="EMBL" id="MFD0788523.1"/>
    </source>
</evidence>
<accession>A0ABW3AC15</accession>
<sequence>PCGYTATPDDPAVRPVPLPPDPRGTPGKGQVRVTLDTNHGPIGLTLDRSAAPCTVQSFLHLTRHRFYDRTPCHRLTAYPTLSVLQCGDPSGTGSGGPGYRYRDELPTDLPPAPTDPTGARRVYARGTLAMANAGPDTNGSQFFLVYADSALRPDYTVFGSVDAAGLATLDRIAAGGVAPTAEDP</sequence>
<dbReference type="PRINTS" id="PR00153">
    <property type="entry name" value="CSAPPISMRASE"/>
</dbReference>
<evidence type="ECO:0000259" key="4">
    <source>
        <dbReference type="PROSITE" id="PS50072"/>
    </source>
</evidence>
<dbReference type="EC" id="5.2.1.8" evidence="2"/>
<dbReference type="CDD" id="cd00317">
    <property type="entry name" value="cyclophilin"/>
    <property type="match status" value="1"/>
</dbReference>